<dbReference type="GeneID" id="112468103"/>
<evidence type="ECO:0000256" key="1">
    <source>
        <dbReference type="ARBA" id="ARBA00004123"/>
    </source>
</evidence>
<keyword evidence="10" id="KW-0539">Nucleus</keyword>
<evidence type="ECO:0000313" key="16">
    <source>
        <dbReference type="RefSeq" id="XP_024892910.1"/>
    </source>
</evidence>
<dbReference type="AlphaFoldDB" id="A0A6J1RJF6"/>
<evidence type="ECO:0000256" key="3">
    <source>
        <dbReference type="ARBA" id="ARBA00008212"/>
    </source>
</evidence>
<evidence type="ECO:0000256" key="7">
    <source>
        <dbReference type="ARBA" id="ARBA00022771"/>
    </source>
</evidence>
<dbReference type="GO" id="GO:0000724">
    <property type="term" value="P:double-strand break repair via homologous recombination"/>
    <property type="evidence" value="ECO:0007669"/>
    <property type="project" value="InterPro"/>
</dbReference>
<evidence type="ECO:0000256" key="11">
    <source>
        <dbReference type="ARBA" id="ARBA00031731"/>
    </source>
</evidence>
<proteinExistence type="inferred from homology"/>
<dbReference type="GO" id="GO:0005634">
    <property type="term" value="C:nucleus"/>
    <property type="evidence" value="ECO:0007669"/>
    <property type="project" value="UniProtKB-SubCell"/>
</dbReference>
<keyword evidence="9" id="KW-0862">Zinc</keyword>
<evidence type="ECO:0000256" key="6">
    <source>
        <dbReference type="ARBA" id="ARBA00022723"/>
    </source>
</evidence>
<keyword evidence="15" id="KW-1185">Reference proteome</keyword>
<keyword evidence="7 13" id="KW-0863">Zinc-finger</keyword>
<dbReference type="GO" id="GO:0008270">
    <property type="term" value="F:zinc ion binding"/>
    <property type="evidence" value="ECO:0007669"/>
    <property type="project" value="UniProtKB-KW"/>
</dbReference>
<comment type="subcellular location">
    <subcellularLocation>
        <location evidence="1">Nucleus</location>
    </subcellularLocation>
</comment>
<dbReference type="GO" id="GO:0030915">
    <property type="term" value="C:Smc5-Smc6 complex"/>
    <property type="evidence" value="ECO:0007669"/>
    <property type="project" value="InterPro"/>
</dbReference>
<dbReference type="CDD" id="cd16651">
    <property type="entry name" value="SPL-RING_NSE2"/>
    <property type="match status" value="1"/>
</dbReference>
<evidence type="ECO:0000256" key="13">
    <source>
        <dbReference type="PROSITE-ProRule" id="PRU00452"/>
    </source>
</evidence>
<evidence type="ECO:0000259" key="14">
    <source>
        <dbReference type="PROSITE" id="PS51044"/>
    </source>
</evidence>
<dbReference type="Gene3D" id="3.30.40.10">
    <property type="entry name" value="Zinc/RING finger domain, C3HC4 (zinc finger)"/>
    <property type="match status" value="1"/>
</dbReference>
<evidence type="ECO:0000256" key="5">
    <source>
        <dbReference type="ARBA" id="ARBA00022679"/>
    </source>
</evidence>
<gene>
    <name evidence="16" type="primary">LOC112468103</name>
</gene>
<comment type="similarity">
    <text evidence="3">Belongs to the NSE2 family.</text>
</comment>
<dbReference type="GO" id="GO:0061665">
    <property type="term" value="F:SUMO ligase activity"/>
    <property type="evidence" value="ECO:0007669"/>
    <property type="project" value="TreeGrafter"/>
</dbReference>
<evidence type="ECO:0000256" key="4">
    <source>
        <dbReference type="ARBA" id="ARBA00020923"/>
    </source>
</evidence>
<accession>A0A6J1RJF6</accession>
<dbReference type="SUPFAM" id="SSF57850">
    <property type="entry name" value="RING/U-box"/>
    <property type="match status" value="1"/>
</dbReference>
<dbReference type="PROSITE" id="PS51044">
    <property type="entry name" value="ZF_SP_RING"/>
    <property type="match status" value="1"/>
</dbReference>
<name>A0A6J1RJF6_9HYME</name>
<keyword evidence="5" id="KW-0808">Transferase</keyword>
<dbReference type="Pfam" id="PF11789">
    <property type="entry name" value="zf-Nse"/>
    <property type="match status" value="1"/>
</dbReference>
<dbReference type="PANTHER" id="PTHR21330:SF1">
    <property type="entry name" value="E3 SUMO-PROTEIN LIGASE NSE2"/>
    <property type="match status" value="1"/>
</dbReference>
<dbReference type="OrthoDB" id="26899at2759"/>
<feature type="domain" description="SP-RING-type" evidence="14">
    <location>
        <begin position="125"/>
        <end position="208"/>
    </location>
</feature>
<evidence type="ECO:0000313" key="15">
    <source>
        <dbReference type="Proteomes" id="UP000504618"/>
    </source>
</evidence>
<evidence type="ECO:0000256" key="8">
    <source>
        <dbReference type="ARBA" id="ARBA00022786"/>
    </source>
</evidence>
<reference evidence="16" key="1">
    <citation type="submission" date="2025-08" db="UniProtKB">
        <authorList>
            <consortium name="RefSeq"/>
        </authorList>
    </citation>
    <scope>IDENTIFICATION</scope>
    <source>
        <tissue evidence="16">Whole body</tissue>
    </source>
</reference>
<dbReference type="PANTHER" id="PTHR21330">
    <property type="entry name" value="E3 SUMO-PROTEIN LIGASE NSE2"/>
    <property type="match status" value="1"/>
</dbReference>
<dbReference type="InterPro" id="IPR013083">
    <property type="entry name" value="Znf_RING/FYVE/PHD"/>
</dbReference>
<evidence type="ECO:0000256" key="9">
    <source>
        <dbReference type="ARBA" id="ARBA00022833"/>
    </source>
</evidence>
<dbReference type="UniPathway" id="UPA00886"/>
<dbReference type="RefSeq" id="XP_024892910.1">
    <property type="nucleotide sequence ID" value="XM_025037142.1"/>
</dbReference>
<dbReference type="Proteomes" id="UP000504618">
    <property type="component" value="Unplaced"/>
</dbReference>
<comment type="pathway">
    <text evidence="2">Protein modification; protein sumoylation.</text>
</comment>
<evidence type="ECO:0000256" key="12">
    <source>
        <dbReference type="ARBA" id="ARBA00032533"/>
    </source>
</evidence>
<evidence type="ECO:0000256" key="2">
    <source>
        <dbReference type="ARBA" id="ARBA00004718"/>
    </source>
</evidence>
<sequence>MAQFAQMIEDLDDCFVKTAGNIIKYCDDDEEEMQKELKELREVLIENCTEFARIKAADKISEQMQCVSELQPDKDVKHITQEYKKAIIEIQVNPLEDNRLLEYDRQIEGLLQATKAESNNGADDTDADLRLTGSEINVIDPISKTRMTDPVRNAVCGHVYDRESLVAMLEKNKNTRCPVVGCTSLTYIDLSQCRSDIVTKTFLERNPA</sequence>
<keyword evidence="8" id="KW-0833">Ubl conjugation pathway</keyword>
<protein>
    <recommendedName>
        <fullName evidence="4">E3 SUMO-protein ligase NSE2</fullName>
    </recommendedName>
    <alternativeName>
        <fullName evidence="11">E3 SUMO-protein transferase NSE2</fullName>
    </alternativeName>
    <alternativeName>
        <fullName evidence="12">Non-structural maintenance of chromosomes element 2 homolog</fullName>
    </alternativeName>
</protein>
<dbReference type="InterPro" id="IPR004181">
    <property type="entry name" value="Znf_MIZ"/>
</dbReference>
<keyword evidence="6" id="KW-0479">Metal-binding</keyword>
<organism evidence="15 16">
    <name type="scientific">Temnothorax curvispinosus</name>
    <dbReference type="NCBI Taxonomy" id="300111"/>
    <lineage>
        <taxon>Eukaryota</taxon>
        <taxon>Metazoa</taxon>
        <taxon>Ecdysozoa</taxon>
        <taxon>Arthropoda</taxon>
        <taxon>Hexapoda</taxon>
        <taxon>Insecta</taxon>
        <taxon>Pterygota</taxon>
        <taxon>Neoptera</taxon>
        <taxon>Endopterygota</taxon>
        <taxon>Hymenoptera</taxon>
        <taxon>Apocrita</taxon>
        <taxon>Aculeata</taxon>
        <taxon>Formicoidea</taxon>
        <taxon>Formicidae</taxon>
        <taxon>Myrmicinae</taxon>
        <taxon>Temnothorax</taxon>
    </lineage>
</organism>
<dbReference type="GO" id="GO:0016925">
    <property type="term" value="P:protein sumoylation"/>
    <property type="evidence" value="ECO:0007669"/>
    <property type="project" value="UniProtKB-UniPathway"/>
</dbReference>
<dbReference type="InterPro" id="IPR026846">
    <property type="entry name" value="Nse2(Mms21)"/>
</dbReference>
<evidence type="ECO:0000256" key="10">
    <source>
        <dbReference type="ARBA" id="ARBA00023242"/>
    </source>
</evidence>